<feature type="transmembrane region" description="Helical" evidence="9">
    <location>
        <begin position="561"/>
        <end position="580"/>
    </location>
</feature>
<dbReference type="InParanoid" id="A0A317ZFH8"/>
<evidence type="ECO:0000256" key="3">
    <source>
        <dbReference type="ARBA" id="ARBA00022448"/>
    </source>
</evidence>
<evidence type="ECO:0000256" key="1">
    <source>
        <dbReference type="ARBA" id="ARBA00004141"/>
    </source>
</evidence>
<accession>A0A317ZFH8</accession>
<dbReference type="Pfam" id="PF00474">
    <property type="entry name" value="SSF"/>
    <property type="match status" value="2"/>
</dbReference>
<dbReference type="OrthoDB" id="9814523at2"/>
<organism evidence="10 11">
    <name type="scientific">Coraliomargarita sinensis</name>
    <dbReference type="NCBI Taxonomy" id="2174842"/>
    <lineage>
        <taxon>Bacteria</taxon>
        <taxon>Pseudomonadati</taxon>
        <taxon>Verrucomicrobiota</taxon>
        <taxon>Opitutia</taxon>
        <taxon>Puniceicoccales</taxon>
        <taxon>Coraliomargaritaceae</taxon>
        <taxon>Coraliomargarita</taxon>
    </lineage>
</organism>
<sequence>MTQDTLNFIFIGLSFALYIGIAFRSKAGSTKEYYTAGGGVSPFANGMATAADWMSAATFISMAGTVAISGYDASRFLMGWTGGFVLLTVLMVPYLRKFNKATVPDFVGDRYYSKLARGVAVGCAIFICMTYIMGQMRGVGVVFSQLFGISITSGVITGGAIVFFYAGLGGMKGITYTQVAQYSVMAFAYTIPAIFIAMALTGNVIPQLGLIGNYTAGDEIVPFLQKMNNINTELGFSEYTSGKMSTLNMFCITAALMCGTAGLPHVIVRFFTVKDVRAVRKSACWTLAFIAVIYLTAPTIGAFSRVNLIEKLHDTAYTEAPAWFQEFEETGQMAWVDKNDDGKIQYYGPGMSEAGTFSVFQGKNPDYPTYEAPENQRIGKHGERLLANKADDSNPNELWFGNDIMVMANPHMAGLPMWVIALLMAGCIAAALSTAAGLLLVLSTSISHDLMKKILKPDLTDKEEVNYARFASFVALAVAVYFGINPPSAFIAKTVAFAFGLAASSFFPTLLMGIFSSRMNKQGAISGMIAGILFTFSYITYFQFLDGTPDQYLFGITPEGIGFVGMLVNFAVAFAVNAFTPRPPEHIIEMVENIHIPSSSTEKEKQDFEI</sequence>
<dbReference type="CDD" id="cd11480">
    <property type="entry name" value="SLC5sbd_u4"/>
    <property type="match status" value="1"/>
</dbReference>
<dbReference type="GO" id="GO:0046942">
    <property type="term" value="P:carboxylic acid transport"/>
    <property type="evidence" value="ECO:0007669"/>
    <property type="project" value="UniProtKB-ARBA"/>
</dbReference>
<reference evidence="10 11" key="1">
    <citation type="submission" date="2018-05" db="EMBL/GenBank/DDBJ databases">
        <title>Coraliomargarita sinensis sp. nov., isolated from a marine solar saltern.</title>
        <authorList>
            <person name="Zhou L.Y."/>
        </authorList>
    </citation>
    <scope>NUCLEOTIDE SEQUENCE [LARGE SCALE GENOMIC DNA]</scope>
    <source>
        <strain evidence="10 11">WN38</strain>
    </source>
</reference>
<dbReference type="PANTHER" id="PTHR48086">
    <property type="entry name" value="SODIUM/PROLINE SYMPORTER-RELATED"/>
    <property type="match status" value="1"/>
</dbReference>
<comment type="similarity">
    <text evidence="2 8">Belongs to the sodium:solute symporter (SSF) (TC 2.A.21) family.</text>
</comment>
<protein>
    <submittedName>
        <fullName evidence="10">Cation acetate symporter</fullName>
    </submittedName>
</protein>
<dbReference type="RefSeq" id="WP_110130778.1">
    <property type="nucleotide sequence ID" value="NZ_QHJQ01000004.1"/>
</dbReference>
<comment type="caution">
    <text evidence="10">The sequence shown here is derived from an EMBL/GenBank/DDBJ whole genome shotgun (WGS) entry which is preliminary data.</text>
</comment>
<feature type="transmembrane region" description="Helical" evidence="9">
    <location>
        <begin position="115"/>
        <end position="134"/>
    </location>
</feature>
<dbReference type="InterPro" id="IPR038377">
    <property type="entry name" value="Na/Glc_symporter_sf"/>
</dbReference>
<evidence type="ECO:0000256" key="6">
    <source>
        <dbReference type="ARBA" id="ARBA00022989"/>
    </source>
</evidence>
<dbReference type="PANTHER" id="PTHR48086:SF5">
    <property type="entry name" value="NA(+):SOLUTE SYMPORTER (SSF FAMILY)"/>
    <property type="match status" value="1"/>
</dbReference>
<keyword evidence="6 9" id="KW-1133">Transmembrane helix</keyword>
<feature type="transmembrane region" description="Helical" evidence="9">
    <location>
        <begin position="490"/>
        <end position="511"/>
    </location>
</feature>
<comment type="subcellular location">
    <subcellularLocation>
        <location evidence="1">Membrane</location>
        <topology evidence="1">Multi-pass membrane protein</topology>
    </subcellularLocation>
</comment>
<evidence type="ECO:0000256" key="5">
    <source>
        <dbReference type="ARBA" id="ARBA00022692"/>
    </source>
</evidence>
<evidence type="ECO:0000313" key="11">
    <source>
        <dbReference type="Proteomes" id="UP000247099"/>
    </source>
</evidence>
<dbReference type="PROSITE" id="PS00457">
    <property type="entry name" value="NA_SOLUT_SYMP_2"/>
    <property type="match status" value="1"/>
</dbReference>
<feature type="transmembrane region" description="Helical" evidence="9">
    <location>
        <begin position="6"/>
        <end position="23"/>
    </location>
</feature>
<dbReference type="AlphaFoldDB" id="A0A317ZFH8"/>
<keyword evidence="7 9" id="KW-0472">Membrane</keyword>
<keyword evidence="5 9" id="KW-0812">Transmembrane</keyword>
<evidence type="ECO:0000256" key="2">
    <source>
        <dbReference type="ARBA" id="ARBA00006434"/>
    </source>
</evidence>
<feature type="transmembrane region" description="Helical" evidence="9">
    <location>
        <begin position="283"/>
        <end position="303"/>
    </location>
</feature>
<feature type="transmembrane region" description="Helical" evidence="9">
    <location>
        <begin position="467"/>
        <end position="484"/>
    </location>
</feature>
<gene>
    <name evidence="10" type="ORF">DDZ13_07270</name>
</gene>
<dbReference type="InterPro" id="IPR001734">
    <property type="entry name" value="Na/solute_symporter"/>
</dbReference>
<feature type="transmembrane region" description="Helical" evidence="9">
    <location>
        <begin position="77"/>
        <end position="95"/>
    </location>
</feature>
<evidence type="ECO:0000256" key="9">
    <source>
        <dbReference type="SAM" id="Phobius"/>
    </source>
</evidence>
<keyword evidence="4" id="KW-1003">Cell membrane</keyword>
<dbReference type="GO" id="GO:0022857">
    <property type="term" value="F:transmembrane transporter activity"/>
    <property type="evidence" value="ECO:0007669"/>
    <property type="project" value="InterPro"/>
</dbReference>
<feature type="transmembrane region" description="Helical" evidence="9">
    <location>
        <begin position="179"/>
        <end position="200"/>
    </location>
</feature>
<evidence type="ECO:0000256" key="4">
    <source>
        <dbReference type="ARBA" id="ARBA00022475"/>
    </source>
</evidence>
<dbReference type="EMBL" id="QHJQ01000004">
    <property type="protein sequence ID" value="PXA04324.1"/>
    <property type="molecule type" value="Genomic_DNA"/>
</dbReference>
<dbReference type="InterPro" id="IPR018212">
    <property type="entry name" value="Na/solute_symporter_CS"/>
</dbReference>
<feature type="transmembrane region" description="Helical" evidence="9">
    <location>
        <begin position="146"/>
        <end position="167"/>
    </location>
</feature>
<feature type="transmembrane region" description="Helical" evidence="9">
    <location>
        <begin position="417"/>
        <end position="446"/>
    </location>
</feature>
<evidence type="ECO:0000313" key="10">
    <source>
        <dbReference type="EMBL" id="PXA04324.1"/>
    </source>
</evidence>
<dbReference type="GO" id="GO:0005886">
    <property type="term" value="C:plasma membrane"/>
    <property type="evidence" value="ECO:0007669"/>
    <property type="project" value="TreeGrafter"/>
</dbReference>
<dbReference type="InterPro" id="IPR019899">
    <property type="entry name" value="Na/solute_symporter_VC_2705"/>
</dbReference>
<proteinExistence type="inferred from homology"/>
<dbReference type="FunCoup" id="A0A317ZFH8">
    <property type="interactions" value="144"/>
</dbReference>
<evidence type="ECO:0000256" key="8">
    <source>
        <dbReference type="RuleBase" id="RU362091"/>
    </source>
</evidence>
<keyword evidence="3" id="KW-0813">Transport</keyword>
<evidence type="ECO:0000256" key="7">
    <source>
        <dbReference type="ARBA" id="ARBA00023136"/>
    </source>
</evidence>
<name>A0A317ZFH8_9BACT</name>
<feature type="transmembrane region" description="Helical" evidence="9">
    <location>
        <begin position="247"/>
        <end position="271"/>
    </location>
</feature>
<dbReference type="PROSITE" id="PS50283">
    <property type="entry name" value="NA_SOLUT_SYMP_3"/>
    <property type="match status" value="1"/>
</dbReference>
<dbReference type="Gene3D" id="1.20.1730.10">
    <property type="entry name" value="Sodium/glucose cotransporter"/>
    <property type="match status" value="1"/>
</dbReference>
<feature type="transmembrane region" description="Helical" evidence="9">
    <location>
        <begin position="523"/>
        <end position="541"/>
    </location>
</feature>
<dbReference type="NCBIfam" id="TIGR03648">
    <property type="entry name" value="Na_symport_lg"/>
    <property type="match status" value="1"/>
</dbReference>
<keyword evidence="11" id="KW-1185">Reference proteome</keyword>
<dbReference type="InterPro" id="IPR050277">
    <property type="entry name" value="Sodium:Solute_Symporter"/>
</dbReference>
<dbReference type="Proteomes" id="UP000247099">
    <property type="component" value="Unassembled WGS sequence"/>
</dbReference>